<evidence type="ECO:0000256" key="1">
    <source>
        <dbReference type="ARBA" id="ARBA00007177"/>
    </source>
</evidence>
<feature type="compositionally biased region" description="Basic and acidic residues" evidence="3">
    <location>
        <begin position="392"/>
        <end position="402"/>
    </location>
</feature>
<dbReference type="AlphaFoldDB" id="A0A9P4X4P1"/>
<gene>
    <name evidence="4" type="ORF">CFAM422_012075</name>
</gene>
<comment type="similarity">
    <text evidence="1">Belongs to the UreD family.</text>
</comment>
<dbReference type="EMBL" id="QLNT01000027">
    <property type="protein sequence ID" value="KAF3057880.1"/>
    <property type="molecule type" value="Genomic_DNA"/>
</dbReference>
<keyword evidence="5" id="KW-1185">Reference proteome</keyword>
<feature type="region of interest" description="Disordered" evidence="3">
    <location>
        <begin position="300"/>
        <end position="454"/>
    </location>
</feature>
<feature type="compositionally biased region" description="Gly residues" evidence="3">
    <location>
        <begin position="440"/>
        <end position="454"/>
    </location>
</feature>
<dbReference type="PANTHER" id="PTHR33643:SF1">
    <property type="entry name" value="UREASE ACCESSORY PROTEIN D"/>
    <property type="match status" value="1"/>
</dbReference>
<comment type="caution">
    <text evidence="4">The sequence shown here is derived from an EMBL/GenBank/DDBJ whole genome shotgun (WGS) entry which is preliminary data.</text>
</comment>
<protein>
    <recommendedName>
        <fullName evidence="6">UreD urease accessory protein</fullName>
    </recommendedName>
</protein>
<name>A0A9P4X4P1_9HYPO</name>
<feature type="compositionally biased region" description="Low complexity" evidence="3">
    <location>
        <begin position="336"/>
        <end position="368"/>
    </location>
</feature>
<proteinExistence type="inferred from homology"/>
<dbReference type="GO" id="GO:0006383">
    <property type="term" value="P:transcription by RNA polymerase III"/>
    <property type="evidence" value="ECO:0007669"/>
    <property type="project" value="InterPro"/>
</dbReference>
<accession>A0A9P4X4P1</accession>
<evidence type="ECO:0000256" key="2">
    <source>
        <dbReference type="ARBA" id="ARBA00023186"/>
    </source>
</evidence>
<evidence type="ECO:0000313" key="4">
    <source>
        <dbReference type="EMBL" id="KAF3057880.1"/>
    </source>
</evidence>
<dbReference type="PANTHER" id="PTHR33643">
    <property type="entry name" value="UREASE ACCESSORY PROTEIN D"/>
    <property type="match status" value="1"/>
</dbReference>
<dbReference type="Proteomes" id="UP000801864">
    <property type="component" value="Unassembled WGS sequence"/>
</dbReference>
<dbReference type="GO" id="GO:0005666">
    <property type="term" value="C:RNA polymerase III complex"/>
    <property type="evidence" value="ECO:0007669"/>
    <property type="project" value="InterPro"/>
</dbReference>
<feature type="compositionally biased region" description="Polar residues" evidence="3">
    <location>
        <begin position="311"/>
        <end position="327"/>
    </location>
</feature>
<dbReference type="GO" id="GO:0003677">
    <property type="term" value="F:DNA binding"/>
    <property type="evidence" value="ECO:0007669"/>
    <property type="project" value="InterPro"/>
</dbReference>
<dbReference type="GO" id="GO:0016151">
    <property type="term" value="F:nickel cation binding"/>
    <property type="evidence" value="ECO:0007669"/>
    <property type="project" value="InterPro"/>
</dbReference>
<dbReference type="InterPro" id="IPR002669">
    <property type="entry name" value="UreD"/>
</dbReference>
<organism evidence="4 5">
    <name type="scientific">Trichoderma lentiforme</name>
    <dbReference type="NCBI Taxonomy" id="1567552"/>
    <lineage>
        <taxon>Eukaryota</taxon>
        <taxon>Fungi</taxon>
        <taxon>Dikarya</taxon>
        <taxon>Ascomycota</taxon>
        <taxon>Pezizomycotina</taxon>
        <taxon>Sordariomycetes</taxon>
        <taxon>Hypocreomycetidae</taxon>
        <taxon>Hypocreales</taxon>
        <taxon>Hypocreaceae</taxon>
        <taxon>Trichoderma</taxon>
    </lineage>
</organism>
<feature type="region of interest" description="Disordered" evidence="3">
    <location>
        <begin position="555"/>
        <end position="603"/>
    </location>
</feature>
<evidence type="ECO:0000313" key="5">
    <source>
        <dbReference type="Proteomes" id="UP000801864"/>
    </source>
</evidence>
<dbReference type="Pfam" id="PF01774">
    <property type="entry name" value="UreD"/>
    <property type="match status" value="1"/>
</dbReference>
<dbReference type="HAMAP" id="MF_01384">
    <property type="entry name" value="UreD"/>
    <property type="match status" value="1"/>
</dbReference>
<evidence type="ECO:0008006" key="6">
    <source>
        <dbReference type="Google" id="ProtNLM"/>
    </source>
</evidence>
<keyword evidence="2" id="KW-0143">Chaperone</keyword>
<feature type="compositionally biased region" description="Basic and acidic residues" evidence="3">
    <location>
        <begin position="375"/>
        <end position="384"/>
    </location>
</feature>
<sequence length="733" mass="78458">MTSPFPKSTSRPGDGRIVVRLLPAGGSGLETISYQYPLKLISPSPTVAQKSALVFLLSYGGGLVGGDGVNLTIRVHKGSSLSLVTQGHTKIFKSPSPEIVTSQRLQVQIDEDAAICLLPDPVQPFEDSVYEQVQVFNLANRASLCLLDWVTQGRIARGENWSFRSWKGRNEVWTQASDPAQKERLLIRDNIILNRGGSQPIGLSLKDTMQKMSILGTLILRGPVMAPIGDFFMREFAALPRIGSRDFRSKEDQERDSKEMPEFEQWRSRRIDMERQQGVLWSAAQVRGCVIVKATGRGVGRGSAAASSRSQTEGADDSNQLSSNAAPTANMGLAESSTDQGASSQSAASTARRGATSARAARGAASTGRFRPKNVRRDESERDALAQQEQQKASDRAADERRARGRSRFRSKRSRGDAMGSRGGGFGRPVAGASGPFSSGMGGPGGTAGGGWFGAGSGGGGGGFARTGKFEGKPGSGFGFASEGGFRETRINADKLHTMAHDEDLDSEDEAMLAALHSRPGGVMPMGILRREHKEAPVVVATTAELEAAEKALDEEESLWVDGEAPGSLPPADQPEEGDWNTSAKRAAKVKKEPTDDTMDLDVDIKPADEGKLPLAKIKAKKPMAQDPEENMIRTDLSLLASELGAITINGDGEEKADETGRILEMSPAAGMNFLTTAVIVEESDEKPQNGVTTGESIGMGKIMGRFVLAPIWNEEEEWEVAPEELDIGAMSQ</sequence>
<dbReference type="Pfam" id="PF05132">
    <property type="entry name" value="RNA_pol_Rpc4"/>
    <property type="match status" value="1"/>
</dbReference>
<dbReference type="InterPro" id="IPR007811">
    <property type="entry name" value="RPC4"/>
</dbReference>
<reference evidence="4 5" key="1">
    <citation type="submission" date="2018-06" db="EMBL/GenBank/DDBJ databases">
        <title>Genome analysis of cellulolytic fungus Trichoderma lentiforme CFAM-422.</title>
        <authorList>
            <person name="Steindorff A.S."/>
            <person name="Formighieri E.F."/>
            <person name="Midorikawa G.E.O."/>
            <person name="Tamietti M.S."/>
            <person name="Ramos E.Z."/>
            <person name="Silva A.S."/>
            <person name="Bon E.P.S."/>
            <person name="Mendes T.D."/>
            <person name="Damaso M.C.T."/>
            <person name="Favaro L.C.L."/>
        </authorList>
    </citation>
    <scope>NUCLEOTIDE SEQUENCE [LARGE SCALE GENOMIC DNA]</scope>
    <source>
        <strain evidence="4 5">CFAM-422</strain>
    </source>
</reference>
<evidence type="ECO:0000256" key="3">
    <source>
        <dbReference type="SAM" id="MobiDB-lite"/>
    </source>
</evidence>
<feature type="compositionally biased region" description="Basic residues" evidence="3">
    <location>
        <begin position="403"/>
        <end position="413"/>
    </location>
</feature>